<dbReference type="Proteomes" id="UP000001425">
    <property type="component" value="Chromosome"/>
</dbReference>
<evidence type="ECO:0000259" key="1">
    <source>
        <dbReference type="PROSITE" id="PS50887"/>
    </source>
</evidence>
<dbReference type="SMART" id="SM00065">
    <property type="entry name" value="GAF"/>
    <property type="match status" value="1"/>
</dbReference>
<accession>P73272</accession>
<dbReference type="PANTHER" id="PTHR43102:SF2">
    <property type="entry name" value="GAF DOMAIN-CONTAINING PROTEIN"/>
    <property type="match status" value="1"/>
</dbReference>
<dbReference type="InterPro" id="IPR029787">
    <property type="entry name" value="Nucleotide_cyclase"/>
</dbReference>
<sequence>MEAKLPQNEEQRLAVLRQLNILDTPIEERFERITRMVCRSLKVPIAAISIVDESRQWFKSIQGLNASETPREIAFCAHAILRDELLLVEDATQDERFADNPLVTDEPFIRFYAGYPLNLGQDIHVGTLCAIDRVPRELSAEEQEILYDLSKMVESELAAIALSEAQIQLIQELDELERVAMVDSLTRLWNRLGIETLLKREWEYATRKNSPISIVMIDFDNFKQINDQHGHLVGDEVLQGSARLIISVLRSYDILGRWGGDEFMLILPGSGREQTAVLLERIQATIAQNPVPTSAGPMAISLSMGGVSVFTNQGEALQYWVEQADNQLMKVKRLGKGNFQLAE</sequence>
<dbReference type="PROSITE" id="PS50887">
    <property type="entry name" value="GGDEF"/>
    <property type="match status" value="1"/>
</dbReference>
<dbReference type="InterPro" id="IPR003018">
    <property type="entry name" value="GAF"/>
</dbReference>
<organism evidence="2 3">
    <name type="scientific">Synechocystis sp. (strain ATCC 27184 / PCC 6803 / Kazusa)</name>
    <dbReference type="NCBI Taxonomy" id="1111708"/>
    <lineage>
        <taxon>Bacteria</taxon>
        <taxon>Bacillati</taxon>
        <taxon>Cyanobacteriota</taxon>
        <taxon>Cyanophyceae</taxon>
        <taxon>Synechococcales</taxon>
        <taxon>Merismopediaceae</taxon>
        <taxon>Synechocystis</taxon>
    </lineage>
</organism>
<dbReference type="InterPro" id="IPR000160">
    <property type="entry name" value="GGDEF_dom"/>
</dbReference>
<dbReference type="eggNOG" id="COG2199">
    <property type="taxonomic scope" value="Bacteria"/>
</dbReference>
<dbReference type="SMART" id="SM00267">
    <property type="entry name" value="GGDEF"/>
    <property type="match status" value="1"/>
</dbReference>
<dbReference type="Pfam" id="PF00990">
    <property type="entry name" value="GGDEF"/>
    <property type="match status" value="1"/>
</dbReference>
<protein>
    <submittedName>
        <fullName evidence="2">Slr1143 protein</fullName>
    </submittedName>
</protein>
<dbReference type="InterPro" id="IPR043128">
    <property type="entry name" value="Rev_trsase/Diguanyl_cyclase"/>
</dbReference>
<evidence type="ECO:0000313" key="3">
    <source>
        <dbReference type="Proteomes" id="UP000001425"/>
    </source>
</evidence>
<dbReference type="BRENDA" id="2.7.7.65">
    <property type="organism ID" value="6192"/>
</dbReference>
<dbReference type="Gene3D" id="3.30.450.40">
    <property type="match status" value="1"/>
</dbReference>
<gene>
    <name evidence="2" type="ordered locus">slr1143</name>
</gene>
<dbReference type="InterPro" id="IPR029016">
    <property type="entry name" value="GAF-like_dom_sf"/>
</dbReference>
<reference evidence="2 3" key="1">
    <citation type="journal article" date="1995" name="DNA Res.">
        <title>Sequence analysis of the genome of the unicellular cyanobacterium Synechocystis sp. strain PCC6803. I. Sequence features in the 1 Mb region from map positions 64% to 92% of the genome.</title>
        <authorList>
            <person name="Kaneko T."/>
            <person name="Tanaka A."/>
            <person name="Sato S."/>
            <person name="Kotani H."/>
            <person name="Sazuka T."/>
            <person name="Miyajima N."/>
            <person name="Sugiura M."/>
            <person name="Tabata S."/>
        </authorList>
    </citation>
    <scope>NUCLEOTIDE SEQUENCE [LARGE SCALE GENOMIC DNA]</scope>
    <source>
        <strain evidence="3">ATCC 27184 / PCC 6803 / Kazusa</strain>
    </source>
</reference>
<dbReference type="IntAct" id="P73272">
    <property type="interactions" value="5"/>
</dbReference>
<reference evidence="2 3" key="2">
    <citation type="journal article" date="1996" name="DNA Res.">
        <title>Sequence analysis of the genome of the unicellular cyanobacterium Synechocystis sp. strain PCC6803. II. Sequence determination of the entire genome and assignment of potential protein-coding regions.</title>
        <authorList>
            <person name="Kaneko T."/>
            <person name="Sato S."/>
            <person name="Kotani H."/>
            <person name="Tanaka A."/>
            <person name="Asamizu E."/>
            <person name="Nakamura Y."/>
            <person name="Miyajima N."/>
            <person name="Hirosawa M."/>
            <person name="Sugiura M."/>
            <person name="Sasamoto S."/>
            <person name="Kimura T."/>
            <person name="Hosouchi T."/>
            <person name="Matsuno A."/>
            <person name="Muraki A."/>
            <person name="Nakazaki N."/>
            <person name="Naruo K."/>
            <person name="Okumura S."/>
            <person name="Shimpo S."/>
            <person name="Takeuchi C."/>
            <person name="Wada T."/>
            <person name="Watanabe A."/>
            <person name="Yamada M."/>
            <person name="Yasuda M."/>
            <person name="Tabata S."/>
        </authorList>
    </citation>
    <scope>NUCLEOTIDE SEQUENCE [LARGE SCALE GENOMIC DNA]</scope>
    <source>
        <strain evidence="3">ATCC 27184 / PCC 6803 / Kazusa</strain>
    </source>
</reference>
<dbReference type="STRING" id="1148.gene:10498163"/>
<dbReference type="PIR" id="S77453">
    <property type="entry name" value="S77453"/>
</dbReference>
<dbReference type="InParanoid" id="P73272"/>
<evidence type="ECO:0000313" key="2">
    <source>
        <dbReference type="EMBL" id="BAA17300.1"/>
    </source>
</evidence>
<dbReference type="PaxDb" id="1148-1652378"/>
<proteinExistence type="predicted"/>
<feature type="domain" description="GGDEF" evidence="1">
    <location>
        <begin position="210"/>
        <end position="343"/>
    </location>
</feature>
<dbReference type="Gene3D" id="3.30.70.270">
    <property type="match status" value="1"/>
</dbReference>
<dbReference type="SUPFAM" id="SSF55073">
    <property type="entry name" value="Nucleotide cyclase"/>
    <property type="match status" value="1"/>
</dbReference>
<keyword evidence="3" id="KW-1185">Reference proteome</keyword>
<dbReference type="PANTHER" id="PTHR43102">
    <property type="entry name" value="SLR1143 PROTEIN"/>
    <property type="match status" value="1"/>
</dbReference>
<dbReference type="SUPFAM" id="SSF55781">
    <property type="entry name" value="GAF domain-like"/>
    <property type="match status" value="1"/>
</dbReference>
<dbReference type="EnsemblBacteria" id="BAA17300">
    <property type="protein sequence ID" value="BAA17300"/>
    <property type="gene ID" value="BAA17300"/>
</dbReference>
<dbReference type="FunFam" id="3.30.70.270:FF:000001">
    <property type="entry name" value="Diguanylate cyclase domain protein"/>
    <property type="match status" value="1"/>
</dbReference>
<dbReference type="PhylomeDB" id="P73272"/>
<name>P73272_SYNY3</name>
<dbReference type="EMBL" id="BA000022">
    <property type="protein sequence ID" value="BAA17300.1"/>
    <property type="molecule type" value="Genomic_DNA"/>
</dbReference>
<dbReference type="eggNOG" id="COG2203">
    <property type="taxonomic scope" value="Bacteria"/>
</dbReference>
<dbReference type="AlphaFoldDB" id="P73272"/>
<dbReference type="KEGG" id="syn:slr1143"/>
<dbReference type="NCBIfam" id="TIGR00254">
    <property type="entry name" value="GGDEF"/>
    <property type="match status" value="1"/>
</dbReference>
<dbReference type="CDD" id="cd01949">
    <property type="entry name" value="GGDEF"/>
    <property type="match status" value="1"/>
</dbReference>
<dbReference type="Pfam" id="PF01590">
    <property type="entry name" value="GAF"/>
    <property type="match status" value="1"/>
</dbReference>